<feature type="compositionally biased region" description="Low complexity" evidence="1">
    <location>
        <begin position="483"/>
        <end position="493"/>
    </location>
</feature>
<feature type="region of interest" description="Disordered" evidence="1">
    <location>
        <begin position="1019"/>
        <end position="1159"/>
    </location>
</feature>
<evidence type="ECO:0000313" key="3">
    <source>
        <dbReference type="EMBL" id="KAK9861328.1"/>
    </source>
</evidence>
<feature type="compositionally biased region" description="Basic and acidic residues" evidence="1">
    <location>
        <begin position="1114"/>
        <end position="1124"/>
    </location>
</feature>
<feature type="compositionally biased region" description="Polar residues" evidence="1">
    <location>
        <begin position="277"/>
        <end position="295"/>
    </location>
</feature>
<evidence type="ECO:0000256" key="1">
    <source>
        <dbReference type="SAM" id="MobiDB-lite"/>
    </source>
</evidence>
<feature type="compositionally biased region" description="Low complexity" evidence="1">
    <location>
        <begin position="355"/>
        <end position="370"/>
    </location>
</feature>
<sequence>MRGGGALGKSSRTARGGKSKVARARTASAAGSRPGDRSGGVRPPGTAAADPLQLPKSGSPSQPQQALPPFGQPGPFLGGTMNPGTSAAIGANFQAAIFGGFGLPSTMPMFASSPSKPQNGSAQSSPPSSIPKAFGFGLQQSTPVTTALPAGEAQMGGTAIPPASGSFPLFGLTKAANTQGMFSFGQSGMSPGADVGQASANQQQAGSATFGSSVSGSDASPGALPFGSRSTGSHAVPQPGPTPIIGFSAPTLAGLGSGSSPSSTISAPTPPAGAFGSQGTNRSPFTSQGPANSGLNPFGFGAAGTSGPGPASSSTLGAGDAFGKRPNGEEQSHWGATPPATQPFPFGSLSSKMFASPDQAASTAAPASSSRINFGSRTAKNDARGPGLSHNGPPPSWDRLSSLPSSSAGQPSSAPALFGSTPFSFGGAPSKRDASGPSSPRAEPSLSSGGPPTVTTTEHHQAVLAAAPAINPFGFGMSQAKKGASSPGSSLTGGPSGSGGGSTPQSAGVVPPAQTVPATTRPEPAPSEDTEAEAVPDGDPVMGTLEEMGHPSEATERPSDPFERDIPADRSTVNPSLLVKYYKRGKQLDPRFIRTKQALRKTQDHLRKLLDTSGAPLVQLYPFIDDRNKALQGDYAIQHMQNLDVMFWIAEHVRFGIMCGHELSELAADANTHQGFNQVLNTTQINNGLTSLSEQFAAARSRGILPPPELEAEMRSYQIQMAERLDLQKVMANSDVGGHPGSQWLPRAIELKEAVLLGSPAEFFKIIRSAPYHTIVLCHALFPSMRCLFLTELSATCEPPGKESALPLSYLVKQMWLDDEQQAAQLAHAAGFEVNTAVREFMPCRGFAQRLATLPATDGCRLVLQANTRSRRLSAMLQRPLSANTAQPAPGAHPQHQQGLQAAGPAAGALQIPALTVNVPARQDSASSEPGTPPARGPAQGPAASPAGSPARAALGSSTSGAIMPPPQQGAGAQWPPNGTPPPSTAGLSNPAAPFGSPDQTAAAAAAAGLGGGGLPAGPASAQGLFQDAQGGSGHGLEAGRSPGHKAKRGRAADSDAVSEDGARKRAADHEQQQQQLRVQQERQAEAAARQQQAREDEVRRKAAAEAAAAHAKAAREAAAKRAEAAQAAAARAQQEGQAAARRQQIQAQQHAQARNRKMSSFRQLMTMLRVKYAVEDWREAVEQRKQQRQKDEQHRLAGLAAMSVAGPYLGPSPGSAVVSYTRHDAWRFQPDPATLDASTLDLPSILGPVLAAASPGTKQLFSKLLLAHAAVQGPEALAACWLRCKFASDWTGKPNRVDLVSEHSTLPSDQTLWTSVHDISCILSSAATHATRAEQLQHRPEPPDLQVANLRALAWQCWQERRGKVLQTRVRWQGPEDWREGFNAALTDAARCIRAMGESVAAVWRWPPPECASHEAYHQLPSQWHTPGNLAWALQTLARTHLLAWDELCPAHAGNLDTVTAYFQKVALVAVPGRRAGPWQDAMNDGCAARLGTLPQSPAVMLLERPEHPAASEILSPGRPDSGQHWSTMMGRPQLRLPGPASSLANGSEAAEVEQLPDWAPSASPPKRGVPKLAAHSSPAKRRRFVEDDTAMDESGHGPLA</sequence>
<feature type="compositionally biased region" description="Low complexity" evidence="1">
    <location>
        <begin position="397"/>
        <end position="417"/>
    </location>
</feature>
<protein>
    <recommendedName>
        <fullName evidence="2">SAC3/GANP/THP3 conserved domain-containing protein</fullName>
    </recommendedName>
</protein>
<dbReference type="GO" id="GO:0070390">
    <property type="term" value="C:transcription export complex 2"/>
    <property type="evidence" value="ECO:0007669"/>
    <property type="project" value="TreeGrafter"/>
</dbReference>
<feature type="compositionally biased region" description="Polar residues" evidence="1">
    <location>
        <begin position="445"/>
        <end position="456"/>
    </location>
</feature>
<feature type="compositionally biased region" description="Basic and acidic residues" evidence="1">
    <location>
        <begin position="1061"/>
        <end position="1072"/>
    </location>
</feature>
<feature type="region of interest" description="Disordered" evidence="1">
    <location>
        <begin position="921"/>
        <end position="1000"/>
    </location>
</feature>
<feature type="region of interest" description="Disordered" evidence="1">
    <location>
        <begin position="883"/>
        <end position="906"/>
    </location>
</feature>
<feature type="compositionally biased region" description="Low complexity" evidence="1">
    <location>
        <begin position="937"/>
        <end position="977"/>
    </location>
</feature>
<keyword evidence="4" id="KW-1185">Reference proteome</keyword>
<feature type="compositionally biased region" description="Acidic residues" evidence="1">
    <location>
        <begin position="526"/>
        <end position="536"/>
    </location>
</feature>
<feature type="compositionally biased region" description="Polar residues" evidence="1">
    <location>
        <begin position="209"/>
        <end position="218"/>
    </location>
</feature>
<dbReference type="Proteomes" id="UP001485043">
    <property type="component" value="Unassembled WGS sequence"/>
</dbReference>
<feature type="region of interest" description="Disordered" evidence="1">
    <location>
        <begin position="187"/>
        <end position="569"/>
    </location>
</feature>
<feature type="compositionally biased region" description="Low complexity" evidence="1">
    <location>
        <begin position="886"/>
        <end position="906"/>
    </location>
</feature>
<feature type="compositionally biased region" description="Low complexity" evidence="1">
    <location>
        <begin position="24"/>
        <end position="33"/>
    </location>
</feature>
<dbReference type="PANTHER" id="PTHR12436:SF3">
    <property type="entry name" value="GERMINAL-CENTER ASSOCIATED NUCLEAR PROTEIN"/>
    <property type="match status" value="1"/>
</dbReference>
<name>A0AAW1SYC2_9CHLO</name>
<feature type="region of interest" description="Disordered" evidence="1">
    <location>
        <begin position="1511"/>
        <end position="1602"/>
    </location>
</feature>
<dbReference type="GO" id="GO:0006406">
    <property type="term" value="P:mRNA export from nucleus"/>
    <property type="evidence" value="ECO:0007669"/>
    <property type="project" value="TreeGrafter"/>
</dbReference>
<organism evidence="3 4">
    <name type="scientific">Apatococcus fuscideae</name>
    <dbReference type="NCBI Taxonomy" id="2026836"/>
    <lineage>
        <taxon>Eukaryota</taxon>
        <taxon>Viridiplantae</taxon>
        <taxon>Chlorophyta</taxon>
        <taxon>core chlorophytes</taxon>
        <taxon>Trebouxiophyceae</taxon>
        <taxon>Chlorellales</taxon>
        <taxon>Chlorellaceae</taxon>
        <taxon>Apatococcus</taxon>
    </lineage>
</organism>
<dbReference type="Gene3D" id="1.25.40.990">
    <property type="match status" value="1"/>
</dbReference>
<dbReference type="InterPro" id="IPR005062">
    <property type="entry name" value="SAC3/GANP/THP3_conserved"/>
</dbReference>
<feature type="compositionally biased region" description="Low complexity" evidence="1">
    <location>
        <begin position="248"/>
        <end position="267"/>
    </location>
</feature>
<comment type="caution">
    <text evidence="3">The sequence shown here is derived from an EMBL/GenBank/DDBJ whole genome shotgun (WGS) entry which is preliminary data.</text>
</comment>
<proteinExistence type="predicted"/>
<feature type="compositionally biased region" description="Low complexity" evidence="1">
    <location>
        <begin position="196"/>
        <end position="208"/>
    </location>
</feature>
<accession>A0AAW1SYC2</accession>
<feature type="compositionally biased region" description="Polar residues" evidence="1">
    <location>
        <begin position="112"/>
        <end position="127"/>
    </location>
</feature>
<dbReference type="InterPro" id="IPR045107">
    <property type="entry name" value="SAC3/GANP/THP3"/>
</dbReference>
<feature type="compositionally biased region" description="Low complexity" evidence="1">
    <location>
        <begin position="1125"/>
        <end position="1153"/>
    </location>
</feature>
<reference evidence="3 4" key="1">
    <citation type="journal article" date="2024" name="Nat. Commun.">
        <title>Phylogenomics reveals the evolutionary origins of lichenization in chlorophyte algae.</title>
        <authorList>
            <person name="Puginier C."/>
            <person name="Libourel C."/>
            <person name="Otte J."/>
            <person name="Skaloud P."/>
            <person name="Haon M."/>
            <person name="Grisel S."/>
            <person name="Petersen M."/>
            <person name="Berrin J.G."/>
            <person name="Delaux P.M."/>
            <person name="Dal Grande F."/>
            <person name="Keller J."/>
        </authorList>
    </citation>
    <scope>NUCLEOTIDE SEQUENCE [LARGE SCALE GENOMIC DNA]</scope>
    <source>
        <strain evidence="3 4">SAG 2523</strain>
    </source>
</reference>
<feature type="compositionally biased region" description="Basic and acidic residues" evidence="1">
    <location>
        <begin position="322"/>
        <end position="332"/>
    </location>
</feature>
<feature type="compositionally biased region" description="Basic and acidic residues" evidence="1">
    <location>
        <begin position="1093"/>
        <end position="1104"/>
    </location>
</feature>
<gene>
    <name evidence="3" type="ORF">WJX84_006849</name>
</gene>
<feature type="compositionally biased region" description="Low complexity" evidence="1">
    <location>
        <begin position="308"/>
        <end position="319"/>
    </location>
</feature>
<evidence type="ECO:0000313" key="4">
    <source>
        <dbReference type="Proteomes" id="UP001485043"/>
    </source>
</evidence>
<evidence type="ECO:0000259" key="2">
    <source>
        <dbReference type="Pfam" id="PF03399"/>
    </source>
</evidence>
<feature type="compositionally biased region" description="Basic and acidic residues" evidence="1">
    <location>
        <begin position="547"/>
        <end position="568"/>
    </location>
</feature>
<feature type="domain" description="SAC3/GANP/THP3 conserved" evidence="2">
    <location>
        <begin position="558"/>
        <end position="835"/>
    </location>
</feature>
<dbReference type="Pfam" id="PF03399">
    <property type="entry name" value="SAC3_GANP"/>
    <property type="match status" value="1"/>
</dbReference>
<feature type="region of interest" description="Disordered" evidence="1">
    <location>
        <begin position="109"/>
        <end position="136"/>
    </location>
</feature>
<dbReference type="PANTHER" id="PTHR12436">
    <property type="entry name" value="80 KDA MCM3-ASSOCIATED PROTEIN"/>
    <property type="match status" value="1"/>
</dbReference>
<dbReference type="EMBL" id="JALJOV010000777">
    <property type="protein sequence ID" value="KAK9861328.1"/>
    <property type="molecule type" value="Genomic_DNA"/>
</dbReference>
<feature type="compositionally biased region" description="Low complexity" evidence="1">
    <location>
        <begin position="62"/>
        <end position="79"/>
    </location>
</feature>
<feature type="region of interest" description="Disordered" evidence="1">
    <location>
        <begin position="1"/>
        <end position="82"/>
    </location>
</feature>
<dbReference type="GO" id="GO:0005737">
    <property type="term" value="C:cytoplasm"/>
    <property type="evidence" value="ECO:0007669"/>
    <property type="project" value="TreeGrafter"/>
</dbReference>